<name>A0A1M6FI98_9FIRM</name>
<accession>A0A1M6FI98</accession>
<dbReference type="InterPro" id="IPR027417">
    <property type="entry name" value="P-loop_NTPase"/>
</dbReference>
<dbReference type="SUPFAM" id="SSF52540">
    <property type="entry name" value="P-loop containing nucleoside triphosphate hydrolases"/>
    <property type="match status" value="1"/>
</dbReference>
<dbReference type="Proteomes" id="UP000191240">
    <property type="component" value="Unassembled WGS sequence"/>
</dbReference>
<sequence length="353" mass="39975">MDLNIHDFAEVINFNIDNGIKRSILGLGPSGIGKSAIAYDIAQSRNMGFIDLRLLLFTETELKGIPFPSEDNLHTMWLHNDILPREDRDGERGILLIEEITSASKRVQAAAYQLIHDRKLGSYTLPEGWYIVALGNRLDDNGVYTEMPAPLANRFEIHNISYDLDQWKKDFAYPNKINEAVIAYLNFKPVAFHNFDPEGESLRFASPRTWEAVSDIMNTGKLDIGSKLLRAKIEANIGEMEAVPFLAFLKEREAVDVVDQIMDGTYKEVPERDDIKYILISSLVYKLTEAGLPKDKFVNVINYMLLMDAEFTALAIEDLKAANSPTEINRLLLMEVDSPELELFISNNKSLLE</sequence>
<evidence type="ECO:0000313" key="1">
    <source>
        <dbReference type="EMBL" id="SHI97376.1"/>
    </source>
</evidence>
<dbReference type="EMBL" id="FQYW01000021">
    <property type="protein sequence ID" value="SHI97376.1"/>
    <property type="molecule type" value="Genomic_DNA"/>
</dbReference>
<dbReference type="Gene3D" id="3.40.50.300">
    <property type="entry name" value="P-loop containing nucleotide triphosphate hydrolases"/>
    <property type="match status" value="1"/>
</dbReference>
<proteinExistence type="predicted"/>
<dbReference type="RefSeq" id="WP_080326165.1">
    <property type="nucleotide sequence ID" value="NZ_FQYW01000021.1"/>
</dbReference>
<protein>
    <submittedName>
        <fullName evidence="1">MoxR-like ATPase</fullName>
    </submittedName>
</protein>
<organism evidence="1 2">
    <name type="scientific">Anaerovibrio lipolyticus DSM 3074</name>
    <dbReference type="NCBI Taxonomy" id="1120997"/>
    <lineage>
        <taxon>Bacteria</taxon>
        <taxon>Bacillati</taxon>
        <taxon>Bacillota</taxon>
        <taxon>Negativicutes</taxon>
        <taxon>Selenomonadales</taxon>
        <taxon>Selenomonadaceae</taxon>
        <taxon>Anaerovibrio</taxon>
    </lineage>
</organism>
<gene>
    <name evidence="1" type="ORF">SAMN02745671_02275</name>
</gene>
<evidence type="ECO:0000313" key="2">
    <source>
        <dbReference type="Proteomes" id="UP000191240"/>
    </source>
</evidence>
<dbReference type="OrthoDB" id="9808317at2"/>
<dbReference type="CDD" id="cd00009">
    <property type="entry name" value="AAA"/>
    <property type="match status" value="1"/>
</dbReference>
<dbReference type="AlphaFoldDB" id="A0A1M6FI98"/>
<reference evidence="1 2" key="1">
    <citation type="submission" date="2016-11" db="EMBL/GenBank/DDBJ databases">
        <authorList>
            <person name="Jaros S."/>
            <person name="Januszkiewicz K."/>
            <person name="Wedrychowicz H."/>
        </authorList>
    </citation>
    <scope>NUCLEOTIDE SEQUENCE [LARGE SCALE GENOMIC DNA]</scope>
    <source>
        <strain evidence="1 2">DSM 3074</strain>
    </source>
</reference>